<keyword evidence="5" id="KW-0732">Signal</keyword>
<dbReference type="PROSITE" id="PS00799">
    <property type="entry name" value="GRANULINS"/>
    <property type="match status" value="1"/>
</dbReference>
<evidence type="ECO:0000256" key="4">
    <source>
        <dbReference type="ARBA" id="ARBA00023157"/>
    </source>
</evidence>
<evidence type="ECO:0000256" key="1">
    <source>
        <dbReference type="ARBA" id="ARBA00004613"/>
    </source>
</evidence>
<dbReference type="PANTHER" id="PTHR12274:SF3">
    <property type="entry name" value="PROGRANULIN"/>
    <property type="match status" value="1"/>
</dbReference>
<evidence type="ECO:0000313" key="7">
    <source>
        <dbReference type="Proteomes" id="UP000887575"/>
    </source>
</evidence>
<keyword evidence="7" id="KW-1185">Reference proteome</keyword>
<feature type="domain" description="Granulins" evidence="6">
    <location>
        <begin position="56"/>
        <end position="69"/>
    </location>
</feature>
<dbReference type="SMART" id="SM00277">
    <property type="entry name" value="GRAN"/>
    <property type="match status" value="1"/>
</dbReference>
<name>A0AAF3FAB6_9BILA</name>
<dbReference type="InterPro" id="IPR037277">
    <property type="entry name" value="Granulin_sf"/>
</dbReference>
<dbReference type="SUPFAM" id="SSF57277">
    <property type="entry name" value="Granulin repeat"/>
    <property type="match status" value="1"/>
</dbReference>
<evidence type="ECO:0000313" key="8">
    <source>
        <dbReference type="WBParaSite" id="MBELARI_LOCUS2852.1"/>
    </source>
</evidence>
<feature type="chain" id="PRO_5042202940" evidence="5">
    <location>
        <begin position="18"/>
        <end position="97"/>
    </location>
</feature>
<dbReference type="InterPro" id="IPR039036">
    <property type="entry name" value="Granulin_fam"/>
</dbReference>
<organism evidence="7 8">
    <name type="scientific">Mesorhabditis belari</name>
    <dbReference type="NCBI Taxonomy" id="2138241"/>
    <lineage>
        <taxon>Eukaryota</taxon>
        <taxon>Metazoa</taxon>
        <taxon>Ecdysozoa</taxon>
        <taxon>Nematoda</taxon>
        <taxon>Chromadorea</taxon>
        <taxon>Rhabditida</taxon>
        <taxon>Rhabditina</taxon>
        <taxon>Rhabditomorpha</taxon>
        <taxon>Rhabditoidea</taxon>
        <taxon>Rhabditidae</taxon>
        <taxon>Mesorhabditinae</taxon>
        <taxon>Mesorhabditis</taxon>
    </lineage>
</organism>
<protein>
    <submittedName>
        <fullName evidence="8">Granulins domain-containing protein</fullName>
    </submittedName>
</protein>
<dbReference type="WBParaSite" id="MBELARI_LOCUS2852.1">
    <property type="protein sequence ID" value="MBELARI_LOCUS2852.1"/>
    <property type="gene ID" value="MBELARI_LOCUS2852"/>
</dbReference>
<dbReference type="Proteomes" id="UP000887575">
    <property type="component" value="Unassembled WGS sequence"/>
</dbReference>
<dbReference type="Pfam" id="PF00396">
    <property type="entry name" value="Granulin"/>
    <property type="match status" value="1"/>
</dbReference>
<accession>A0AAF3FAB6</accession>
<dbReference type="InterPro" id="IPR000118">
    <property type="entry name" value="Granulin"/>
</dbReference>
<dbReference type="GO" id="GO:0005576">
    <property type="term" value="C:extracellular region"/>
    <property type="evidence" value="ECO:0007669"/>
    <property type="project" value="UniProtKB-SubCell"/>
</dbReference>
<evidence type="ECO:0000256" key="5">
    <source>
        <dbReference type="SAM" id="SignalP"/>
    </source>
</evidence>
<feature type="signal peptide" evidence="5">
    <location>
        <begin position="1"/>
        <end position="17"/>
    </location>
</feature>
<keyword evidence="3" id="KW-0964">Secreted</keyword>
<proteinExistence type="inferred from homology"/>
<evidence type="ECO:0000256" key="2">
    <source>
        <dbReference type="ARBA" id="ARBA00010093"/>
    </source>
</evidence>
<dbReference type="AlphaFoldDB" id="A0AAF3FAB6"/>
<reference evidence="8" key="1">
    <citation type="submission" date="2024-02" db="UniProtKB">
        <authorList>
            <consortium name="WormBaseParasite"/>
        </authorList>
    </citation>
    <scope>IDENTIFICATION</scope>
</reference>
<evidence type="ECO:0000256" key="3">
    <source>
        <dbReference type="ARBA" id="ARBA00022525"/>
    </source>
</evidence>
<comment type="similarity">
    <text evidence="2">Belongs to the granulin family.</text>
</comment>
<dbReference type="PANTHER" id="PTHR12274">
    <property type="entry name" value="GRANULIN"/>
    <property type="match status" value="1"/>
</dbReference>
<comment type="subcellular location">
    <subcellularLocation>
        <location evidence="1">Secreted</location>
    </subcellularLocation>
</comment>
<sequence length="97" mass="10288">MRTLLLLLGVTVALMSAKQLTVLCPGGIWVCPSGNTCCPENNGQYGCCPMTNAVCCSDQQHCCPSGYRCDATGLKCNRQNEVATIPSMQKLAAISMV</sequence>
<keyword evidence="4" id="KW-1015">Disulfide bond</keyword>
<evidence type="ECO:0000259" key="6">
    <source>
        <dbReference type="PROSITE" id="PS00799"/>
    </source>
</evidence>
<dbReference type="Gene3D" id="2.10.25.160">
    <property type="entry name" value="Granulin"/>
    <property type="match status" value="1"/>
</dbReference>